<protein>
    <submittedName>
        <fullName evidence="1">Uncharacterized protein</fullName>
    </submittedName>
</protein>
<organism evidence="1 2">
    <name type="scientific">Porites lobata</name>
    <dbReference type="NCBI Taxonomy" id="104759"/>
    <lineage>
        <taxon>Eukaryota</taxon>
        <taxon>Metazoa</taxon>
        <taxon>Cnidaria</taxon>
        <taxon>Anthozoa</taxon>
        <taxon>Hexacorallia</taxon>
        <taxon>Scleractinia</taxon>
        <taxon>Fungiina</taxon>
        <taxon>Poritidae</taxon>
        <taxon>Porites</taxon>
    </lineage>
</organism>
<dbReference type="Proteomes" id="UP001159405">
    <property type="component" value="Unassembled WGS sequence"/>
</dbReference>
<comment type="caution">
    <text evidence="1">The sequence shown here is derived from an EMBL/GenBank/DDBJ whole genome shotgun (WGS) entry which is preliminary data.</text>
</comment>
<dbReference type="Gene3D" id="3.30.40.10">
    <property type="entry name" value="Zinc/RING finger domain, C3HC4 (zinc finger)"/>
    <property type="match status" value="1"/>
</dbReference>
<keyword evidence="2" id="KW-1185">Reference proteome</keyword>
<dbReference type="EMBL" id="CALNXK010000004">
    <property type="protein sequence ID" value="CAH3035626.1"/>
    <property type="molecule type" value="Genomic_DNA"/>
</dbReference>
<sequence length="145" mass="16585">MGIQCDKCEQWFHVRTDCCDLSHEMYEILANSSLPNFSDSFFDNSLHSLCSSNSFDPLNDCDNKVSPPQAHRKQMSTKVSRHFKRNPKPRKLTCLVINCRSLKKKIADISAVIDEHKPDVILGNESWLNSEITSSEIFPEGYTVF</sequence>
<dbReference type="InterPro" id="IPR013083">
    <property type="entry name" value="Znf_RING/FYVE/PHD"/>
</dbReference>
<accession>A0ABN8MTG8</accession>
<name>A0ABN8MTG8_9CNID</name>
<gene>
    <name evidence="1" type="ORF">PLOB_00031280</name>
</gene>
<evidence type="ECO:0000313" key="2">
    <source>
        <dbReference type="Proteomes" id="UP001159405"/>
    </source>
</evidence>
<evidence type="ECO:0000313" key="1">
    <source>
        <dbReference type="EMBL" id="CAH3035626.1"/>
    </source>
</evidence>
<proteinExistence type="predicted"/>
<reference evidence="1 2" key="1">
    <citation type="submission" date="2022-05" db="EMBL/GenBank/DDBJ databases">
        <authorList>
            <consortium name="Genoscope - CEA"/>
            <person name="William W."/>
        </authorList>
    </citation>
    <scope>NUCLEOTIDE SEQUENCE [LARGE SCALE GENOMIC DNA]</scope>
</reference>